<dbReference type="InterPro" id="IPR007863">
    <property type="entry name" value="Peptidase_M16_C"/>
</dbReference>
<feature type="domain" description="Peptidase M16 C-terminal" evidence="2">
    <location>
        <begin position="220"/>
        <end position="340"/>
    </location>
</feature>
<dbReference type="RefSeq" id="WP_239674594.1">
    <property type="nucleotide sequence ID" value="NZ_CP070499.1"/>
</dbReference>
<protein>
    <submittedName>
        <fullName evidence="3">Insulinase family protein</fullName>
    </submittedName>
</protein>
<dbReference type="Pfam" id="PF00675">
    <property type="entry name" value="Peptidase_M16"/>
    <property type="match status" value="1"/>
</dbReference>
<dbReference type="KEGG" id="nhy:JQS43_12555"/>
<dbReference type="Gene3D" id="3.30.830.10">
    <property type="entry name" value="Metalloenzyme, LuxS/M16 peptidase-like"/>
    <property type="match status" value="2"/>
</dbReference>
<evidence type="ECO:0000313" key="3">
    <source>
        <dbReference type="EMBL" id="QSB12559.1"/>
    </source>
</evidence>
<dbReference type="AlphaFoldDB" id="A0A895YB54"/>
<accession>A0A895YB54</accession>
<reference evidence="3" key="1">
    <citation type="submission" date="2021-02" db="EMBL/GenBank/DDBJ databases">
        <title>Natrosporangium hydrolyticum gen. nov., sp. nov, a haloalkaliphilic actinobacterium from a soda solonchak soil.</title>
        <authorList>
            <person name="Sorokin D.Y."/>
            <person name="Khijniak T.V."/>
            <person name="Zakharycheva A.P."/>
            <person name="Boueva O.V."/>
            <person name="Ariskina E.V."/>
            <person name="Hahnke R.L."/>
            <person name="Bunk B."/>
            <person name="Sproer C."/>
            <person name="Schumann P."/>
            <person name="Evtushenko L.I."/>
            <person name="Kublanov I.V."/>
        </authorList>
    </citation>
    <scope>NUCLEOTIDE SEQUENCE</scope>
    <source>
        <strain evidence="3">DSM 106523</strain>
    </source>
</reference>
<dbReference type="Pfam" id="PF05193">
    <property type="entry name" value="Peptidase_M16_C"/>
    <property type="match status" value="1"/>
</dbReference>
<dbReference type="SUPFAM" id="SSF63411">
    <property type="entry name" value="LuxS/MPP-like metallohydrolase"/>
    <property type="match status" value="2"/>
</dbReference>
<dbReference type="InterPro" id="IPR011765">
    <property type="entry name" value="Pept_M16_N"/>
</dbReference>
<evidence type="ECO:0000313" key="4">
    <source>
        <dbReference type="Proteomes" id="UP000662857"/>
    </source>
</evidence>
<dbReference type="InterPro" id="IPR011249">
    <property type="entry name" value="Metalloenz_LuxS/M16"/>
</dbReference>
<gene>
    <name evidence="3" type="ORF">JQS43_12555</name>
</gene>
<dbReference type="EMBL" id="CP070499">
    <property type="protein sequence ID" value="QSB12559.1"/>
    <property type="molecule type" value="Genomic_DNA"/>
</dbReference>
<evidence type="ECO:0000259" key="2">
    <source>
        <dbReference type="Pfam" id="PF05193"/>
    </source>
</evidence>
<keyword evidence="4" id="KW-1185">Reference proteome</keyword>
<feature type="domain" description="Peptidase M16 N-terminal" evidence="1">
    <location>
        <begin position="15"/>
        <end position="108"/>
    </location>
</feature>
<dbReference type="GO" id="GO:0046872">
    <property type="term" value="F:metal ion binding"/>
    <property type="evidence" value="ECO:0007669"/>
    <property type="project" value="InterPro"/>
</dbReference>
<name>A0A895YB54_9ACTN</name>
<evidence type="ECO:0000259" key="1">
    <source>
        <dbReference type="Pfam" id="PF00675"/>
    </source>
</evidence>
<sequence length="433" mass="46433">MIAWPRCLWRDQTLMVNLPRRATAAATLVVESGAAADPPGRAGLATLLARLLQAGTPDMDAELAVGLERLGARFATHAGWDALRLTVEAPRSSLAAAVALMARHLRTAPGASLSGTQLQQHASWVERRWARPAVVGEAAFREAALRGRCRMPLEGTPATARALETVDVERAHGALSAVQRSLLMAGDLTSAEWDEVLGAAGDLGAPHETRQQHARRVEEPPFGQTAPRLVVVDRPGSGSSLVSLGWRLPSYSRDGHAALILYLSALTGAHGSRLTRALRERESYTYSIGSKLDLSRHSGCVAISFRVSRAATASAVRAAVAAIERLSRHGFTANELRVARAYKAGRMTANLQTPRDVCHMMASLVESGRPADDIFALRDEILRLSRARLNSLARQTLSLGRLVVVVVGDASRVRDGLAELPLARIATFHPSSP</sequence>
<proteinExistence type="predicted"/>
<dbReference type="Proteomes" id="UP000662857">
    <property type="component" value="Chromosome"/>
</dbReference>
<organism evidence="3 4">
    <name type="scientific">Natronosporangium hydrolyticum</name>
    <dbReference type="NCBI Taxonomy" id="2811111"/>
    <lineage>
        <taxon>Bacteria</taxon>
        <taxon>Bacillati</taxon>
        <taxon>Actinomycetota</taxon>
        <taxon>Actinomycetes</taxon>
        <taxon>Micromonosporales</taxon>
        <taxon>Micromonosporaceae</taxon>
        <taxon>Natronosporangium</taxon>
    </lineage>
</organism>